<accession>A0AAV9EK24</accession>
<evidence type="ECO:0000313" key="3">
    <source>
        <dbReference type="Proteomes" id="UP001180020"/>
    </source>
</evidence>
<reference evidence="2" key="1">
    <citation type="journal article" date="2023" name="Nat. Commun.">
        <title>Diploid and tetraploid genomes of Acorus and the evolution of monocots.</title>
        <authorList>
            <person name="Ma L."/>
            <person name="Liu K.W."/>
            <person name="Li Z."/>
            <person name="Hsiao Y.Y."/>
            <person name="Qi Y."/>
            <person name="Fu T."/>
            <person name="Tang G.D."/>
            <person name="Zhang D."/>
            <person name="Sun W.H."/>
            <person name="Liu D.K."/>
            <person name="Li Y."/>
            <person name="Chen G.Z."/>
            <person name="Liu X.D."/>
            <person name="Liao X.Y."/>
            <person name="Jiang Y.T."/>
            <person name="Yu X."/>
            <person name="Hao Y."/>
            <person name="Huang J."/>
            <person name="Zhao X.W."/>
            <person name="Ke S."/>
            <person name="Chen Y.Y."/>
            <person name="Wu W.L."/>
            <person name="Hsu J.L."/>
            <person name="Lin Y.F."/>
            <person name="Huang M.D."/>
            <person name="Li C.Y."/>
            <person name="Huang L."/>
            <person name="Wang Z.W."/>
            <person name="Zhao X."/>
            <person name="Zhong W.Y."/>
            <person name="Peng D.H."/>
            <person name="Ahmad S."/>
            <person name="Lan S."/>
            <person name="Zhang J.S."/>
            <person name="Tsai W.C."/>
            <person name="Van de Peer Y."/>
            <person name="Liu Z.J."/>
        </authorList>
    </citation>
    <scope>NUCLEOTIDE SEQUENCE</scope>
    <source>
        <strain evidence="2">CP</strain>
    </source>
</reference>
<proteinExistence type="predicted"/>
<dbReference type="Proteomes" id="UP001180020">
    <property type="component" value="Unassembled WGS sequence"/>
</dbReference>
<protein>
    <submittedName>
        <fullName evidence="2">Uncharacterized protein</fullName>
    </submittedName>
</protein>
<gene>
    <name evidence="2" type="ORF">QJS10_CPA06g00878</name>
</gene>
<organism evidence="2 3">
    <name type="scientific">Acorus calamus</name>
    <name type="common">Sweet flag</name>
    <dbReference type="NCBI Taxonomy" id="4465"/>
    <lineage>
        <taxon>Eukaryota</taxon>
        <taxon>Viridiplantae</taxon>
        <taxon>Streptophyta</taxon>
        <taxon>Embryophyta</taxon>
        <taxon>Tracheophyta</taxon>
        <taxon>Spermatophyta</taxon>
        <taxon>Magnoliopsida</taxon>
        <taxon>Liliopsida</taxon>
        <taxon>Acoraceae</taxon>
        <taxon>Acorus</taxon>
    </lineage>
</organism>
<evidence type="ECO:0000256" key="1">
    <source>
        <dbReference type="SAM" id="MobiDB-lite"/>
    </source>
</evidence>
<evidence type="ECO:0000313" key="2">
    <source>
        <dbReference type="EMBL" id="KAK1314120.1"/>
    </source>
</evidence>
<feature type="compositionally biased region" description="Basic and acidic residues" evidence="1">
    <location>
        <begin position="142"/>
        <end position="164"/>
    </location>
</feature>
<sequence>MLDIHCKGRLIEKICRYYVADNKFVFAEITCNFSKEIALIIGLPFHEKTINLKSKKTSDFWLLNKHFPESKALHRKDLMSMLIELFQSKEEEDIQDFVWFYEHTRMRKSSAYGRFPRMLRWVDPKKMFTGMRSNSSSPICKVDCRPSEHENHAEEKNGRGDNSE</sequence>
<name>A0AAV9EK24_ACOCL</name>
<dbReference type="AlphaFoldDB" id="A0AAV9EK24"/>
<dbReference type="EMBL" id="JAUJYO010000006">
    <property type="protein sequence ID" value="KAK1314120.1"/>
    <property type="molecule type" value="Genomic_DNA"/>
</dbReference>
<keyword evidence="3" id="KW-1185">Reference proteome</keyword>
<feature type="region of interest" description="Disordered" evidence="1">
    <location>
        <begin position="131"/>
        <end position="164"/>
    </location>
</feature>
<comment type="caution">
    <text evidence="2">The sequence shown here is derived from an EMBL/GenBank/DDBJ whole genome shotgun (WGS) entry which is preliminary data.</text>
</comment>
<reference evidence="2" key="2">
    <citation type="submission" date="2023-06" db="EMBL/GenBank/DDBJ databases">
        <authorList>
            <person name="Ma L."/>
            <person name="Liu K.-W."/>
            <person name="Li Z."/>
            <person name="Hsiao Y.-Y."/>
            <person name="Qi Y."/>
            <person name="Fu T."/>
            <person name="Tang G."/>
            <person name="Zhang D."/>
            <person name="Sun W.-H."/>
            <person name="Liu D.-K."/>
            <person name="Li Y."/>
            <person name="Chen G.-Z."/>
            <person name="Liu X.-D."/>
            <person name="Liao X.-Y."/>
            <person name="Jiang Y.-T."/>
            <person name="Yu X."/>
            <person name="Hao Y."/>
            <person name="Huang J."/>
            <person name="Zhao X.-W."/>
            <person name="Ke S."/>
            <person name="Chen Y.-Y."/>
            <person name="Wu W.-L."/>
            <person name="Hsu J.-L."/>
            <person name="Lin Y.-F."/>
            <person name="Huang M.-D."/>
            <person name="Li C.-Y."/>
            <person name="Huang L."/>
            <person name="Wang Z.-W."/>
            <person name="Zhao X."/>
            <person name="Zhong W.-Y."/>
            <person name="Peng D.-H."/>
            <person name="Ahmad S."/>
            <person name="Lan S."/>
            <person name="Zhang J.-S."/>
            <person name="Tsai W.-C."/>
            <person name="Van De Peer Y."/>
            <person name="Liu Z.-J."/>
        </authorList>
    </citation>
    <scope>NUCLEOTIDE SEQUENCE</scope>
    <source>
        <strain evidence="2">CP</strain>
        <tissue evidence="2">Leaves</tissue>
    </source>
</reference>